<keyword evidence="2" id="KW-1185">Reference proteome</keyword>
<reference evidence="2" key="1">
    <citation type="journal article" date="2019" name="Int. J. Syst. Evol. Microbiol.">
        <title>The Global Catalogue of Microorganisms (GCM) 10K type strain sequencing project: providing services to taxonomists for standard genome sequencing and annotation.</title>
        <authorList>
            <consortium name="The Broad Institute Genomics Platform"/>
            <consortium name="The Broad Institute Genome Sequencing Center for Infectious Disease"/>
            <person name="Wu L."/>
            <person name="Ma J."/>
        </authorList>
    </citation>
    <scope>NUCLEOTIDE SEQUENCE [LARGE SCALE GENOMIC DNA]</scope>
    <source>
        <strain evidence="2">CCUG 60022</strain>
    </source>
</reference>
<organism evidence="1 2">
    <name type="scientific">Lutibacter aestuarii</name>
    <dbReference type="NCBI Taxonomy" id="861111"/>
    <lineage>
        <taxon>Bacteria</taxon>
        <taxon>Pseudomonadati</taxon>
        <taxon>Bacteroidota</taxon>
        <taxon>Flavobacteriia</taxon>
        <taxon>Flavobacteriales</taxon>
        <taxon>Flavobacteriaceae</taxon>
        <taxon>Lutibacter</taxon>
    </lineage>
</organism>
<gene>
    <name evidence="1" type="ORF">ACFQZW_13650</name>
</gene>
<accession>A0ABW2ZAV7</accession>
<evidence type="ECO:0000313" key="1">
    <source>
        <dbReference type="EMBL" id="MFD0763129.1"/>
    </source>
</evidence>
<protein>
    <submittedName>
        <fullName evidence="1">YiiX/YebB-like N1pC/P60 family cysteine hydrolase</fullName>
    </submittedName>
</protein>
<dbReference type="EMBL" id="JBHTIC010000020">
    <property type="protein sequence ID" value="MFD0763129.1"/>
    <property type="molecule type" value="Genomic_DNA"/>
</dbReference>
<evidence type="ECO:0000313" key="2">
    <source>
        <dbReference type="Proteomes" id="UP001597032"/>
    </source>
</evidence>
<proteinExistence type="predicted"/>
<dbReference type="Proteomes" id="UP001597032">
    <property type="component" value="Unassembled WGS sequence"/>
</dbReference>
<comment type="caution">
    <text evidence="1">The sequence shown here is derived from an EMBL/GenBank/DDBJ whole genome shotgun (WGS) entry which is preliminary data.</text>
</comment>
<name>A0ABW2ZAV7_9FLAO</name>
<dbReference type="InterPro" id="IPR038765">
    <property type="entry name" value="Papain-like_cys_pep_sf"/>
</dbReference>
<dbReference type="RefSeq" id="WP_372800448.1">
    <property type="nucleotide sequence ID" value="NZ_JBHTIC010000020.1"/>
</dbReference>
<dbReference type="SUPFAM" id="SSF54001">
    <property type="entry name" value="Cysteine proteinases"/>
    <property type="match status" value="1"/>
</dbReference>
<dbReference type="Pfam" id="PF05708">
    <property type="entry name" value="Peptidase_C92"/>
    <property type="match status" value="1"/>
</dbReference>
<dbReference type="Gene3D" id="3.90.1720.10">
    <property type="entry name" value="endopeptidase domain like (from Nostoc punctiforme)"/>
    <property type="match status" value="1"/>
</dbReference>
<sequence>MKDVKNGDLILRCGRSTESYAIHLADSNAEFTHIGIIKIENNIPYVIHAVPHKNNFIKKERLNEFLNPKKASKVAIYRTNFNSTILKNVVMQANTFFEKKYIFDNEYNLQTNTKLYCTELILKSFQNAGIHLNVQTKKIKYVIGNHAIIFPSEFTKKPHFKRVI</sequence>
<dbReference type="InterPro" id="IPR024453">
    <property type="entry name" value="Peptidase_C92"/>
</dbReference>